<dbReference type="Pfam" id="PF00248">
    <property type="entry name" value="Aldo_ket_red"/>
    <property type="match status" value="1"/>
</dbReference>
<dbReference type="Proteomes" id="UP001499884">
    <property type="component" value="Unassembled WGS sequence"/>
</dbReference>
<gene>
    <name evidence="3" type="ORF">GCM10023082_60290</name>
</gene>
<evidence type="ECO:0000256" key="1">
    <source>
        <dbReference type="ARBA" id="ARBA00023002"/>
    </source>
</evidence>
<proteinExistence type="predicted"/>
<dbReference type="SUPFAM" id="SSF51430">
    <property type="entry name" value="NAD(P)-linked oxidoreductase"/>
    <property type="match status" value="1"/>
</dbReference>
<dbReference type="Gene3D" id="3.20.20.100">
    <property type="entry name" value="NADP-dependent oxidoreductase domain"/>
    <property type="match status" value="1"/>
</dbReference>
<dbReference type="InterPro" id="IPR023210">
    <property type="entry name" value="NADP_OxRdtase_dom"/>
</dbReference>
<dbReference type="InterPro" id="IPR050523">
    <property type="entry name" value="AKR_Detox_Biosynth"/>
</dbReference>
<dbReference type="CDD" id="cd19080">
    <property type="entry name" value="AKR_AKR9A_9B"/>
    <property type="match status" value="1"/>
</dbReference>
<dbReference type="InterPro" id="IPR036812">
    <property type="entry name" value="NAD(P)_OxRdtase_dom_sf"/>
</dbReference>
<sequence>MSVDHYFLLGRSGLRVSRLALGTMNYGKAGFHAPFGKTEDEARPIFRSYLEAGGNFVDTADFYTAGQSEEILGRLISESGSRDRVVLTTKVSHNTDPGNPNAGGNGRKHVIRAVEDSLRRLGTDYIDLLLLHVWDTLTPAEEVVRTFEDLVRSGKVRYGGFSDVPGWYAARAQTYAEAHGLNPFVALQIPYSLLGREIEAEYVPLARNLGMGIMGWSPLGGGLLTGKYRTGDRGVTGDGRLGREGAVWTSPWQADERAWHIVGVLEEVAGGLGRSMAQTALNWAVTQPGMGAAVVGASSVGQLEGNIAALDFELPADARARLDEAAAVAPRTVYAMFTTAYQANGINTGSKVGDKPRGYAPPLWHG</sequence>
<dbReference type="RefSeq" id="WP_345654526.1">
    <property type="nucleotide sequence ID" value="NZ_BAABEP010000073.1"/>
</dbReference>
<evidence type="ECO:0000259" key="2">
    <source>
        <dbReference type="Pfam" id="PF00248"/>
    </source>
</evidence>
<dbReference type="PANTHER" id="PTHR43364:SF4">
    <property type="entry name" value="NAD(P)-LINKED OXIDOREDUCTASE SUPERFAMILY PROTEIN"/>
    <property type="match status" value="1"/>
</dbReference>
<comment type="caution">
    <text evidence="3">The sequence shown here is derived from an EMBL/GenBank/DDBJ whole genome shotgun (WGS) entry which is preliminary data.</text>
</comment>
<dbReference type="PANTHER" id="PTHR43364">
    <property type="entry name" value="NADH-SPECIFIC METHYLGLYOXAL REDUCTASE-RELATED"/>
    <property type="match status" value="1"/>
</dbReference>
<accession>A0ABP7G678</accession>
<keyword evidence="1" id="KW-0560">Oxidoreductase</keyword>
<evidence type="ECO:0000313" key="3">
    <source>
        <dbReference type="EMBL" id="GAA3757317.1"/>
    </source>
</evidence>
<reference evidence="4" key="1">
    <citation type="journal article" date="2019" name="Int. J. Syst. Evol. Microbiol.">
        <title>The Global Catalogue of Microorganisms (GCM) 10K type strain sequencing project: providing services to taxonomists for standard genome sequencing and annotation.</title>
        <authorList>
            <consortium name="The Broad Institute Genomics Platform"/>
            <consortium name="The Broad Institute Genome Sequencing Center for Infectious Disease"/>
            <person name="Wu L."/>
            <person name="Ma J."/>
        </authorList>
    </citation>
    <scope>NUCLEOTIDE SEQUENCE [LARGE SCALE GENOMIC DNA]</scope>
    <source>
        <strain evidence="4">JCM 30846</strain>
    </source>
</reference>
<feature type="domain" description="NADP-dependent oxidoreductase" evidence="2">
    <location>
        <begin position="18"/>
        <end position="325"/>
    </location>
</feature>
<name>A0ABP7G678_9ACTN</name>
<keyword evidence="4" id="KW-1185">Reference proteome</keyword>
<organism evidence="3 4">
    <name type="scientific">Streptomyces tremellae</name>
    <dbReference type="NCBI Taxonomy" id="1124239"/>
    <lineage>
        <taxon>Bacteria</taxon>
        <taxon>Bacillati</taxon>
        <taxon>Actinomycetota</taxon>
        <taxon>Actinomycetes</taxon>
        <taxon>Kitasatosporales</taxon>
        <taxon>Streptomycetaceae</taxon>
        <taxon>Streptomyces</taxon>
    </lineage>
</organism>
<evidence type="ECO:0000313" key="4">
    <source>
        <dbReference type="Proteomes" id="UP001499884"/>
    </source>
</evidence>
<protein>
    <submittedName>
        <fullName evidence="3">Aldo/keto reductase</fullName>
    </submittedName>
</protein>
<dbReference type="EMBL" id="BAABEP010000073">
    <property type="protein sequence ID" value="GAA3757317.1"/>
    <property type="molecule type" value="Genomic_DNA"/>
</dbReference>